<evidence type="ECO:0000256" key="1">
    <source>
        <dbReference type="SAM" id="MobiDB-lite"/>
    </source>
</evidence>
<sequence length="150" mass="16608">MNDWEVISAREESRTDSPPAARPRNGWGAIERTHVADLQFIPLYRELREKVKLLALRAESCICGAPERSFHLDAAKAIDSVMGFANGRPAILTGEQRRLLADLQTEFSGTLRQSLNAGERHCQAVEKAKRAALDFLERAGRPLAMDPVAA</sequence>
<keyword evidence="3" id="KW-1185">Reference proteome</keyword>
<name>A0ABV6STS9_AZOPA</name>
<comment type="caution">
    <text evidence="2">The sequence shown here is derived from an EMBL/GenBank/DDBJ whole genome shotgun (WGS) entry which is preliminary data.</text>
</comment>
<dbReference type="Proteomes" id="UP001589891">
    <property type="component" value="Unassembled WGS sequence"/>
</dbReference>
<dbReference type="EMBL" id="JBHLSS010000130">
    <property type="protein sequence ID" value="MFC0711750.1"/>
    <property type="molecule type" value="Genomic_DNA"/>
</dbReference>
<accession>A0ABV6STS9</accession>
<gene>
    <name evidence="2" type="ORF">ACFFGX_20110</name>
</gene>
<dbReference type="RefSeq" id="WP_376948754.1">
    <property type="nucleotide sequence ID" value="NZ_CP171449.1"/>
</dbReference>
<evidence type="ECO:0000313" key="3">
    <source>
        <dbReference type="Proteomes" id="UP001589891"/>
    </source>
</evidence>
<organism evidence="2 3">
    <name type="scientific">Azorhizophilus paspali</name>
    <name type="common">Azotobacter paspali</name>
    <dbReference type="NCBI Taxonomy" id="69963"/>
    <lineage>
        <taxon>Bacteria</taxon>
        <taxon>Pseudomonadati</taxon>
        <taxon>Pseudomonadota</taxon>
        <taxon>Gammaproteobacteria</taxon>
        <taxon>Pseudomonadales</taxon>
        <taxon>Pseudomonadaceae</taxon>
        <taxon>Azorhizophilus</taxon>
    </lineage>
</organism>
<proteinExistence type="predicted"/>
<protein>
    <submittedName>
        <fullName evidence="2">Uncharacterized protein</fullName>
    </submittedName>
</protein>
<evidence type="ECO:0000313" key="2">
    <source>
        <dbReference type="EMBL" id="MFC0711750.1"/>
    </source>
</evidence>
<reference evidence="2 3" key="1">
    <citation type="submission" date="2024-09" db="EMBL/GenBank/DDBJ databases">
        <authorList>
            <person name="Sun Q."/>
            <person name="Mori K."/>
        </authorList>
    </citation>
    <scope>NUCLEOTIDE SEQUENCE [LARGE SCALE GENOMIC DNA]</scope>
    <source>
        <strain evidence="2 3">NCAIM B.01794</strain>
    </source>
</reference>
<feature type="region of interest" description="Disordered" evidence="1">
    <location>
        <begin position="1"/>
        <end position="26"/>
    </location>
</feature>